<dbReference type="AlphaFoldDB" id="A0A222GD58"/>
<dbReference type="InterPro" id="IPR003770">
    <property type="entry name" value="MLTG-like"/>
</dbReference>
<reference evidence="8 9" key="1">
    <citation type="submission" date="2017-08" db="EMBL/GenBank/DDBJ databases">
        <title>Complete genome of Colwellia sp. NB097-1, a psychrophile bacterium ioslated from Bering Sea.</title>
        <authorList>
            <person name="Chen X."/>
        </authorList>
    </citation>
    <scope>NUCLEOTIDE SEQUENCE [LARGE SCALE GENOMIC DNA]</scope>
    <source>
        <strain evidence="8 9">NB097-1</strain>
    </source>
</reference>
<dbReference type="PANTHER" id="PTHR30518">
    <property type="entry name" value="ENDOLYTIC MUREIN TRANSGLYCOSYLASE"/>
    <property type="match status" value="1"/>
</dbReference>
<dbReference type="Proteomes" id="UP000202259">
    <property type="component" value="Chromosome"/>
</dbReference>
<comment type="function">
    <text evidence="7">Functions as a peptidoglycan terminase that cleaves nascent peptidoglycan strands endolytically to terminate their elongation.</text>
</comment>
<evidence type="ECO:0000256" key="1">
    <source>
        <dbReference type="ARBA" id="ARBA00022475"/>
    </source>
</evidence>
<accession>A0A222GD58</accession>
<evidence type="ECO:0000256" key="2">
    <source>
        <dbReference type="ARBA" id="ARBA00022692"/>
    </source>
</evidence>
<comment type="subcellular location">
    <subcellularLocation>
        <location evidence="7">Cell inner membrane</location>
        <topology evidence="7">Single-pass membrane protein</topology>
    </subcellularLocation>
</comment>
<keyword evidence="3 7" id="KW-1133">Transmembrane helix</keyword>
<dbReference type="OrthoDB" id="9814591at2"/>
<dbReference type="Pfam" id="PF02618">
    <property type="entry name" value="YceG"/>
    <property type="match status" value="1"/>
</dbReference>
<evidence type="ECO:0000256" key="3">
    <source>
        <dbReference type="ARBA" id="ARBA00022989"/>
    </source>
</evidence>
<evidence type="ECO:0000256" key="6">
    <source>
        <dbReference type="ARBA" id="ARBA00023316"/>
    </source>
</evidence>
<evidence type="ECO:0000256" key="7">
    <source>
        <dbReference type="HAMAP-Rule" id="MF_02065"/>
    </source>
</evidence>
<dbReference type="NCBIfam" id="TIGR00247">
    <property type="entry name" value="endolytic transglycosylase MltG"/>
    <property type="match status" value="1"/>
</dbReference>
<dbReference type="GO" id="GO:0009252">
    <property type="term" value="P:peptidoglycan biosynthetic process"/>
    <property type="evidence" value="ECO:0007669"/>
    <property type="project" value="UniProtKB-UniRule"/>
</dbReference>
<dbReference type="CDD" id="cd08010">
    <property type="entry name" value="MltG_like"/>
    <property type="match status" value="1"/>
</dbReference>
<comment type="similarity">
    <text evidence="7">Belongs to the transglycosylase MltG family.</text>
</comment>
<dbReference type="GO" id="GO:0008932">
    <property type="term" value="F:lytic endotransglycosylase activity"/>
    <property type="evidence" value="ECO:0007669"/>
    <property type="project" value="UniProtKB-UniRule"/>
</dbReference>
<protein>
    <recommendedName>
        <fullName evidence="7">Endolytic murein transglycosylase</fullName>
        <ecNumber evidence="7">4.2.2.29</ecNumber>
    </recommendedName>
    <alternativeName>
        <fullName evidence="7">Peptidoglycan lytic transglycosylase</fullName>
    </alternativeName>
    <alternativeName>
        <fullName evidence="7">Peptidoglycan polymerization terminase</fullName>
    </alternativeName>
</protein>
<keyword evidence="9" id="KW-1185">Reference proteome</keyword>
<sequence length="343" mass="38738">MIKKLQSLPLLVKRTLFTLVASVLLSLLVVIIVMLMSAMKVQQPLVIKQAEFITIKPGTSFNAFTKQLVNKGWLENNFWLRSYVKFNVEQSKIKSGTYQVQANTPTLELLNLVVSGKEHQFSITFIEGSTFKQVLAQLAAHQHITHKLADQTPIDIAKLLSIEQDNPEGWLFPETYAFTQGTADISIIKRAFEKMQSALNLQWNNRAVGLPYKSPYQALIMASIIEKESGRHAEHPRISSVFVNRLNKSMRLQTDPTVIYGLGERYKGDITYAHLREKTAYNTYKINGLPPTPIALPGAQALHAALHPESSNYLYFVSNGRGEHIFSTNLADHNRAVTKYQRK</sequence>
<dbReference type="Gene3D" id="3.30.160.60">
    <property type="entry name" value="Classic Zinc Finger"/>
    <property type="match status" value="1"/>
</dbReference>
<proteinExistence type="inferred from homology"/>
<feature type="site" description="Important for catalytic activity" evidence="7">
    <location>
        <position position="228"/>
    </location>
</feature>
<gene>
    <name evidence="7" type="primary">mltG</name>
    <name evidence="8" type="ORF">B5D82_18520</name>
</gene>
<keyword evidence="7" id="KW-0997">Cell inner membrane</keyword>
<dbReference type="RefSeq" id="WP_081153802.1">
    <property type="nucleotide sequence ID" value="NZ_CP020465.1"/>
</dbReference>
<dbReference type="EMBL" id="CP020465">
    <property type="protein sequence ID" value="ASP49593.1"/>
    <property type="molecule type" value="Genomic_DNA"/>
</dbReference>
<keyword evidence="5 7" id="KW-0456">Lyase</keyword>
<dbReference type="KEGG" id="cber:B5D82_18520"/>
<keyword evidence="6 7" id="KW-0961">Cell wall biogenesis/degradation</keyword>
<evidence type="ECO:0000313" key="8">
    <source>
        <dbReference type="EMBL" id="ASP49593.1"/>
    </source>
</evidence>
<evidence type="ECO:0000256" key="5">
    <source>
        <dbReference type="ARBA" id="ARBA00023239"/>
    </source>
</evidence>
<comment type="catalytic activity">
    <reaction evidence="7">
        <text>a peptidoglycan chain = a peptidoglycan chain with N-acetyl-1,6-anhydromuramyl-[peptide] at the reducing end + a peptidoglycan chain with N-acetylglucosamine at the non-reducing end.</text>
        <dbReference type="EC" id="4.2.2.29"/>
    </reaction>
</comment>
<dbReference type="EC" id="4.2.2.29" evidence="7"/>
<dbReference type="GO" id="GO:0005886">
    <property type="term" value="C:plasma membrane"/>
    <property type="evidence" value="ECO:0007669"/>
    <property type="project" value="UniProtKB-SubCell"/>
</dbReference>
<organism evidence="8 9">
    <name type="scientific">Cognaticolwellia beringensis</name>
    <dbReference type="NCBI Taxonomy" id="1967665"/>
    <lineage>
        <taxon>Bacteria</taxon>
        <taxon>Pseudomonadati</taxon>
        <taxon>Pseudomonadota</taxon>
        <taxon>Gammaproteobacteria</taxon>
        <taxon>Alteromonadales</taxon>
        <taxon>Colwelliaceae</taxon>
        <taxon>Cognaticolwellia</taxon>
    </lineage>
</organism>
<keyword evidence="2 7" id="KW-0812">Transmembrane</keyword>
<keyword evidence="1 7" id="KW-1003">Cell membrane</keyword>
<dbReference type="Gene3D" id="3.30.1490.480">
    <property type="entry name" value="Endolytic murein transglycosylase"/>
    <property type="match status" value="1"/>
</dbReference>
<feature type="transmembrane region" description="Helical" evidence="7">
    <location>
        <begin position="16"/>
        <end position="39"/>
    </location>
</feature>
<evidence type="ECO:0000313" key="9">
    <source>
        <dbReference type="Proteomes" id="UP000202259"/>
    </source>
</evidence>
<evidence type="ECO:0000256" key="4">
    <source>
        <dbReference type="ARBA" id="ARBA00023136"/>
    </source>
</evidence>
<dbReference type="GO" id="GO:0071555">
    <property type="term" value="P:cell wall organization"/>
    <property type="evidence" value="ECO:0007669"/>
    <property type="project" value="UniProtKB-KW"/>
</dbReference>
<keyword evidence="4 7" id="KW-0472">Membrane</keyword>
<name>A0A222GD58_9GAMM</name>
<dbReference type="HAMAP" id="MF_02065">
    <property type="entry name" value="MltG"/>
    <property type="match status" value="1"/>
</dbReference>
<dbReference type="PANTHER" id="PTHR30518:SF2">
    <property type="entry name" value="ENDOLYTIC MUREIN TRANSGLYCOSYLASE"/>
    <property type="match status" value="1"/>
</dbReference>